<protein>
    <submittedName>
        <fullName evidence="3">Nucleotide-binding universal stress protein, UspA family</fullName>
    </submittedName>
</protein>
<evidence type="ECO:0000259" key="2">
    <source>
        <dbReference type="Pfam" id="PF00582"/>
    </source>
</evidence>
<dbReference type="EMBL" id="FOXI01000003">
    <property type="protein sequence ID" value="SFP40100.1"/>
    <property type="molecule type" value="Genomic_DNA"/>
</dbReference>
<feature type="domain" description="UspA" evidence="2">
    <location>
        <begin position="1"/>
        <end position="137"/>
    </location>
</feature>
<accession>A0A1I5Q261</accession>
<dbReference type="PANTHER" id="PTHR46268">
    <property type="entry name" value="STRESS RESPONSE PROTEIN NHAX"/>
    <property type="match status" value="1"/>
</dbReference>
<dbReference type="InterPro" id="IPR006016">
    <property type="entry name" value="UspA"/>
</dbReference>
<name>A0A1I5Q261_9EURY</name>
<dbReference type="OrthoDB" id="105697at2157"/>
<dbReference type="PANTHER" id="PTHR46268:SF6">
    <property type="entry name" value="UNIVERSAL STRESS PROTEIN UP12"/>
    <property type="match status" value="1"/>
</dbReference>
<evidence type="ECO:0000313" key="4">
    <source>
        <dbReference type="Proteomes" id="UP000183769"/>
    </source>
</evidence>
<dbReference type="Proteomes" id="UP000183769">
    <property type="component" value="Unassembled WGS sequence"/>
</dbReference>
<dbReference type="Gene3D" id="3.40.50.620">
    <property type="entry name" value="HUPs"/>
    <property type="match status" value="2"/>
</dbReference>
<proteinExistence type="inferred from homology"/>
<dbReference type="InterPro" id="IPR014729">
    <property type="entry name" value="Rossmann-like_a/b/a_fold"/>
</dbReference>
<dbReference type="RefSeq" id="WP_074876561.1">
    <property type="nucleotide sequence ID" value="NZ_FOXI01000003.1"/>
</dbReference>
<reference evidence="4" key="1">
    <citation type="submission" date="2016-10" db="EMBL/GenBank/DDBJ databases">
        <authorList>
            <person name="Varghese N."/>
            <person name="Submissions S."/>
        </authorList>
    </citation>
    <scope>NUCLEOTIDE SEQUENCE [LARGE SCALE GENOMIC DNA]</scope>
    <source>
        <strain evidence="4">CGMCC 1.10329</strain>
    </source>
</reference>
<feature type="domain" description="UspA" evidence="2">
    <location>
        <begin position="146"/>
        <end position="289"/>
    </location>
</feature>
<organism evidence="3 4">
    <name type="scientific">Halolamina pelagica</name>
    <dbReference type="NCBI Taxonomy" id="699431"/>
    <lineage>
        <taxon>Archaea</taxon>
        <taxon>Methanobacteriati</taxon>
        <taxon>Methanobacteriota</taxon>
        <taxon>Stenosarchaea group</taxon>
        <taxon>Halobacteria</taxon>
        <taxon>Halobacteriales</taxon>
        <taxon>Haloferacaceae</taxon>
    </lineage>
</organism>
<evidence type="ECO:0000313" key="3">
    <source>
        <dbReference type="EMBL" id="SFP40100.1"/>
    </source>
</evidence>
<dbReference type="PRINTS" id="PR01438">
    <property type="entry name" value="UNVRSLSTRESS"/>
</dbReference>
<dbReference type="Pfam" id="PF00582">
    <property type="entry name" value="Usp"/>
    <property type="match status" value="2"/>
</dbReference>
<dbReference type="InterPro" id="IPR006015">
    <property type="entry name" value="Universal_stress_UspA"/>
</dbReference>
<dbReference type="AlphaFoldDB" id="A0A1I5Q261"/>
<keyword evidence="4" id="KW-1185">Reference proteome</keyword>
<gene>
    <name evidence="3" type="ORF">SAMN05216277_103212</name>
</gene>
<evidence type="ECO:0000256" key="1">
    <source>
        <dbReference type="ARBA" id="ARBA00008791"/>
    </source>
</evidence>
<comment type="similarity">
    <text evidence="1">Belongs to the universal stress protein A family.</text>
</comment>
<dbReference type="CDD" id="cd00293">
    <property type="entry name" value="USP-like"/>
    <property type="match status" value="2"/>
</dbReference>
<dbReference type="SUPFAM" id="SSF52402">
    <property type="entry name" value="Adenine nucleotide alpha hydrolases-like"/>
    <property type="match status" value="2"/>
</dbReference>
<sequence length="295" mass="30888">MYDHILVGVDGSDESNRAARYALELAARVDAAVTAVHVVEQGALDLTRGSSEASELREERAAVLAAIDEIADEVGHPADGELLEGNPAKRLTAHADEADADLIVLGRQGLSGVKRRLLGGTTEQVLHRSEVPVFVVPDEAGPFAADRLLVPTDGSENAGLALPHAAELARIDGGSVDLLNVIDLAAAGGAFDAGGLDAEFVERLENRGQAAVEDAADEIRGHNPDVEIRTAVERAKPSSSVAASIRAYVEDEGVDAVVMSSHGRSDLRRTLLGSVASSVLRRVDVPVLVAVRGER</sequence>